<gene>
    <name evidence="2" type="ORF">NDU88_000515</name>
</gene>
<evidence type="ECO:0000313" key="3">
    <source>
        <dbReference type="Proteomes" id="UP001066276"/>
    </source>
</evidence>
<accession>A0AAV7NCE8</accession>
<feature type="region of interest" description="Disordered" evidence="1">
    <location>
        <begin position="185"/>
        <end position="208"/>
    </location>
</feature>
<evidence type="ECO:0000256" key="1">
    <source>
        <dbReference type="SAM" id="MobiDB-lite"/>
    </source>
</evidence>
<proteinExistence type="predicted"/>
<sequence>MPMDISSPLARAGQHVPSLGAQDTSSAHLWLRTPPVHGQPDPGPQVSFFLSSPKRGVNQGPGLPSPGSSASHRHQAPPYLVRSRSEPSTSQGLDRLHSIYSRHLRPPPQPGPYNCAQGWAYSITAHLSPCPSFQLLGPAPSGPAPSTRARLCWAPDRPPEALRESGTRQQVLQCCLTSRQGRGHRLAPALAPSNGPRRLQPLPRSSTTQGLIVFAPSLDQ</sequence>
<keyword evidence="3" id="KW-1185">Reference proteome</keyword>
<evidence type="ECO:0000313" key="2">
    <source>
        <dbReference type="EMBL" id="KAJ1112247.1"/>
    </source>
</evidence>
<reference evidence="2" key="1">
    <citation type="journal article" date="2022" name="bioRxiv">
        <title>Sequencing and chromosome-scale assembly of the giantPleurodeles waltlgenome.</title>
        <authorList>
            <person name="Brown T."/>
            <person name="Elewa A."/>
            <person name="Iarovenko S."/>
            <person name="Subramanian E."/>
            <person name="Araus A.J."/>
            <person name="Petzold A."/>
            <person name="Susuki M."/>
            <person name="Suzuki K.-i.T."/>
            <person name="Hayashi T."/>
            <person name="Toyoda A."/>
            <person name="Oliveira C."/>
            <person name="Osipova E."/>
            <person name="Leigh N.D."/>
            <person name="Simon A."/>
            <person name="Yun M.H."/>
        </authorList>
    </citation>
    <scope>NUCLEOTIDE SEQUENCE</scope>
    <source>
        <strain evidence="2">20211129_DDA</strain>
        <tissue evidence="2">Liver</tissue>
    </source>
</reference>
<feature type="region of interest" description="Disordered" evidence="1">
    <location>
        <begin position="1"/>
        <end position="92"/>
    </location>
</feature>
<protein>
    <submittedName>
        <fullName evidence="2">Uncharacterized protein</fullName>
    </submittedName>
</protein>
<organism evidence="2 3">
    <name type="scientific">Pleurodeles waltl</name>
    <name type="common">Iberian ribbed newt</name>
    <dbReference type="NCBI Taxonomy" id="8319"/>
    <lineage>
        <taxon>Eukaryota</taxon>
        <taxon>Metazoa</taxon>
        <taxon>Chordata</taxon>
        <taxon>Craniata</taxon>
        <taxon>Vertebrata</taxon>
        <taxon>Euteleostomi</taxon>
        <taxon>Amphibia</taxon>
        <taxon>Batrachia</taxon>
        <taxon>Caudata</taxon>
        <taxon>Salamandroidea</taxon>
        <taxon>Salamandridae</taxon>
        <taxon>Pleurodelinae</taxon>
        <taxon>Pleurodeles</taxon>
    </lineage>
</organism>
<dbReference type="Proteomes" id="UP001066276">
    <property type="component" value="Chromosome 8"/>
</dbReference>
<comment type="caution">
    <text evidence="2">The sequence shown here is derived from an EMBL/GenBank/DDBJ whole genome shotgun (WGS) entry which is preliminary data.</text>
</comment>
<feature type="compositionally biased region" description="Low complexity" evidence="1">
    <location>
        <begin position="60"/>
        <end position="69"/>
    </location>
</feature>
<dbReference type="AlphaFoldDB" id="A0AAV7NCE8"/>
<name>A0AAV7NCE8_PLEWA</name>
<dbReference type="EMBL" id="JANPWB010000012">
    <property type="protein sequence ID" value="KAJ1112247.1"/>
    <property type="molecule type" value="Genomic_DNA"/>
</dbReference>